<dbReference type="GO" id="GO:0015031">
    <property type="term" value="P:protein transport"/>
    <property type="evidence" value="ECO:0007669"/>
    <property type="project" value="UniProtKB-KW"/>
</dbReference>
<evidence type="ECO:0000256" key="7">
    <source>
        <dbReference type="ARBA" id="ARBA00023132"/>
    </source>
</evidence>
<accession>A0A0K2TCC8</accession>
<evidence type="ECO:0000256" key="4">
    <source>
        <dbReference type="ARBA" id="ARBA00022816"/>
    </source>
</evidence>
<dbReference type="OrthoDB" id="420884at2759"/>
<evidence type="ECO:0000313" key="15">
    <source>
        <dbReference type="EMBL" id="CDW23106.1"/>
    </source>
</evidence>
<dbReference type="AlphaFoldDB" id="A0A0K2TCC8"/>
<evidence type="ECO:0000256" key="6">
    <source>
        <dbReference type="ARBA" id="ARBA00023010"/>
    </source>
</evidence>
<organism evidence="15">
    <name type="scientific">Lepeophtheirus salmonis</name>
    <name type="common">Salmon louse</name>
    <name type="synonym">Caligus salmonis</name>
    <dbReference type="NCBI Taxonomy" id="72036"/>
    <lineage>
        <taxon>Eukaryota</taxon>
        <taxon>Metazoa</taxon>
        <taxon>Ecdysozoa</taxon>
        <taxon>Arthropoda</taxon>
        <taxon>Crustacea</taxon>
        <taxon>Multicrustacea</taxon>
        <taxon>Hexanauplia</taxon>
        <taxon>Copepoda</taxon>
        <taxon>Siphonostomatoida</taxon>
        <taxon>Caligidae</taxon>
        <taxon>Lepeophtheirus</taxon>
    </lineage>
</organism>
<evidence type="ECO:0000256" key="3">
    <source>
        <dbReference type="ARBA" id="ARBA00022448"/>
    </source>
</evidence>
<keyword evidence="3" id="KW-0813">Transport</keyword>
<reference evidence="15" key="1">
    <citation type="submission" date="2014-05" db="EMBL/GenBank/DDBJ databases">
        <authorList>
            <person name="Chronopoulou M."/>
        </authorList>
    </citation>
    <scope>NUCLEOTIDE SEQUENCE</scope>
    <source>
        <tissue evidence="15">Whole organism</tissue>
    </source>
</reference>
<protein>
    <recommendedName>
        <fullName evidence="10">mRNA export factor GLE1</fullName>
    </recommendedName>
    <alternativeName>
        <fullName evidence="12">GLE1 RNA export mediator</fullName>
    </alternativeName>
    <alternativeName>
        <fullName evidence="11">Nucleoporin GLE1</fullName>
    </alternativeName>
</protein>
<evidence type="ECO:0000256" key="2">
    <source>
        <dbReference type="ARBA" id="ARBA00011056"/>
    </source>
</evidence>
<keyword evidence="5" id="KW-0653">Protein transport</keyword>
<evidence type="ECO:0000256" key="14">
    <source>
        <dbReference type="SAM" id="MobiDB-lite"/>
    </source>
</evidence>
<dbReference type="EMBL" id="HACA01005746">
    <property type="protein sequence ID" value="CDW23107.1"/>
    <property type="molecule type" value="Transcribed_RNA"/>
</dbReference>
<keyword evidence="4" id="KW-0509">mRNA transport</keyword>
<dbReference type="GO" id="GO:0031369">
    <property type="term" value="F:translation initiation factor binding"/>
    <property type="evidence" value="ECO:0007669"/>
    <property type="project" value="TreeGrafter"/>
</dbReference>
<dbReference type="GO" id="GO:0005737">
    <property type="term" value="C:cytoplasm"/>
    <property type="evidence" value="ECO:0007669"/>
    <property type="project" value="TreeGrafter"/>
</dbReference>
<keyword evidence="7" id="KW-0906">Nuclear pore complex</keyword>
<evidence type="ECO:0000256" key="12">
    <source>
        <dbReference type="ARBA" id="ARBA00030897"/>
    </source>
</evidence>
<evidence type="ECO:0000256" key="1">
    <source>
        <dbReference type="ARBA" id="ARBA00004567"/>
    </source>
</evidence>
<dbReference type="Pfam" id="PF07817">
    <property type="entry name" value="GLE1"/>
    <property type="match status" value="1"/>
</dbReference>
<keyword evidence="8" id="KW-0539">Nucleus</keyword>
<evidence type="ECO:0000256" key="5">
    <source>
        <dbReference type="ARBA" id="ARBA00022927"/>
    </source>
</evidence>
<dbReference type="PANTHER" id="PTHR12960">
    <property type="entry name" value="GLE-1-RELATED"/>
    <property type="match status" value="1"/>
</dbReference>
<feature type="compositionally biased region" description="Basic and acidic residues" evidence="14">
    <location>
        <begin position="61"/>
        <end position="72"/>
    </location>
</feature>
<name>A0A0K2TCC8_LEPSM</name>
<dbReference type="EMBL" id="HACA01005745">
    <property type="protein sequence ID" value="CDW23106.1"/>
    <property type="molecule type" value="Transcribed_RNA"/>
</dbReference>
<dbReference type="GO" id="GO:0044614">
    <property type="term" value="C:nuclear pore cytoplasmic filaments"/>
    <property type="evidence" value="ECO:0007669"/>
    <property type="project" value="TreeGrafter"/>
</dbReference>
<evidence type="ECO:0000256" key="9">
    <source>
        <dbReference type="ARBA" id="ARBA00024680"/>
    </source>
</evidence>
<comment type="similarity">
    <text evidence="2">Belongs to the GLE1 family.</text>
</comment>
<keyword evidence="6" id="KW-0811">Translocation</keyword>
<feature type="coiled-coil region" evidence="13">
    <location>
        <begin position="199"/>
        <end position="226"/>
    </location>
</feature>
<evidence type="ECO:0000256" key="8">
    <source>
        <dbReference type="ARBA" id="ARBA00023242"/>
    </source>
</evidence>
<sequence length="616" mass="70195">MRSPKELVVELSSTSRGRLSYDRDCFKDHSSLEEILEEVEAQNTSLKVSLVTELTTEIESFSHDLTPKKEISPPKSKPKAKESLKENKTPMSVEKRRLGMGKEIAILDCPIKRLNRSFETQSPSDYSIIREAKRRSLERRIVYDNFIRDEVREAEIQFGKKCKIMSEENAFHSNVDSGGNEEKENHIMAEIRAHAKSKEEESKRRISRIEETIAREERLIDNTVIENEPKETKVTPKIVPQSIIPHNESSNFVIENSIVSKPTIIPHKSDSVELPPSTFISPVPKEISTENQSISLSKETSLDKQAHEEEASSKNVQIYLKATKYNLDIKTKLLAFSDKSLKFDLQKGVSTIINAICQVSKAHLKEKLEKLTFLSDGQPINIGDSKTVNSSSDPYGIDYVKFIMAEKFISHWDEQPKSIFALGAVMAALSSQFPDFGMLLLANFYKKCPYILPYYYVKKEFESLKEYRTRCGYSYNDDQEEDKEMFLKHMSGIIRLYTAYSIAELPQSHSDRVIDHGVGNLWRLVSSTLNLNPINEITAIVLCEVFEIAGHVLLETYKDNFICLLDLAQKQYIPKIKEVTLDGCYGSVSRLEDLFDKFRAAKTIPKPEGSLQSGFL</sequence>
<dbReference type="GO" id="GO:0005543">
    <property type="term" value="F:phospholipid binding"/>
    <property type="evidence" value="ECO:0007669"/>
    <property type="project" value="TreeGrafter"/>
</dbReference>
<dbReference type="GO" id="GO:0000822">
    <property type="term" value="F:inositol hexakisphosphate binding"/>
    <property type="evidence" value="ECO:0007669"/>
    <property type="project" value="TreeGrafter"/>
</dbReference>
<proteinExistence type="inferred from homology"/>
<dbReference type="Gene3D" id="1.25.40.510">
    <property type="entry name" value="GLE1-like"/>
    <property type="match status" value="1"/>
</dbReference>
<dbReference type="InterPro" id="IPR012476">
    <property type="entry name" value="GLE1"/>
</dbReference>
<dbReference type="GO" id="GO:0016973">
    <property type="term" value="P:poly(A)+ mRNA export from nucleus"/>
    <property type="evidence" value="ECO:0007669"/>
    <property type="project" value="InterPro"/>
</dbReference>
<dbReference type="InterPro" id="IPR038506">
    <property type="entry name" value="GLE1-like_sf"/>
</dbReference>
<evidence type="ECO:0000256" key="10">
    <source>
        <dbReference type="ARBA" id="ARBA00026227"/>
    </source>
</evidence>
<evidence type="ECO:0000256" key="13">
    <source>
        <dbReference type="SAM" id="Coils"/>
    </source>
</evidence>
<dbReference type="PANTHER" id="PTHR12960:SF0">
    <property type="entry name" value="MRNA EXPORT FACTOR GLE1"/>
    <property type="match status" value="1"/>
</dbReference>
<comment type="function">
    <text evidence="9">Required for the export of mRNAs containing poly(A) tails from the nucleus into the cytoplasm. May be involved in the terminal step of the mRNA transport through the nuclear pore complex (NPC).</text>
</comment>
<keyword evidence="13" id="KW-0175">Coiled coil</keyword>
<feature type="compositionally biased region" description="Basic and acidic residues" evidence="14">
    <location>
        <begin position="79"/>
        <end position="93"/>
    </location>
</feature>
<evidence type="ECO:0000256" key="11">
    <source>
        <dbReference type="ARBA" id="ARBA00029983"/>
    </source>
</evidence>
<comment type="subcellular location">
    <subcellularLocation>
        <location evidence="1">Nucleus</location>
        <location evidence="1">Nuclear pore complex</location>
    </subcellularLocation>
</comment>
<feature type="region of interest" description="Disordered" evidence="14">
    <location>
        <begin position="61"/>
        <end position="93"/>
    </location>
</feature>